<evidence type="ECO:0000313" key="1">
    <source>
        <dbReference type="EMBL" id="MEO1760176.1"/>
    </source>
</evidence>
<reference evidence="1 2" key="1">
    <citation type="submission" date="2024-01" db="EMBL/GenBank/DDBJ databases">
        <title>The diversity of rhizobia nodulating Mimosa spp. in eleven states of Brazil covering several biomes is determined by host plant, location, and edaphic factors.</title>
        <authorList>
            <person name="Rouws L."/>
            <person name="Barauna A."/>
            <person name="Beukes C."/>
            <person name="De Faria S.M."/>
            <person name="Gross E."/>
            <person name="Dos Reis Junior F.B."/>
            <person name="Simon M."/>
            <person name="Maluk M."/>
            <person name="Odee D.W."/>
            <person name="Kenicer G."/>
            <person name="Young J.P.W."/>
            <person name="Reis V.M."/>
            <person name="Zilli J."/>
            <person name="James E.K."/>
        </authorList>
    </citation>
    <scope>NUCLEOTIDE SEQUENCE [LARGE SCALE GENOMIC DNA]</scope>
    <source>
        <strain evidence="1 2">JHI1651</strain>
    </source>
</reference>
<sequence>MIISKGFALGHMVHVAKLCGQCIAAAKKNSPANGVGVTRAMQAMGLHRA</sequence>
<comment type="caution">
    <text evidence="1">The sequence shown here is derived from an EMBL/GenBank/DDBJ whole genome shotgun (WGS) entry which is preliminary data.</text>
</comment>
<evidence type="ECO:0000313" key="2">
    <source>
        <dbReference type="Proteomes" id="UP001462961"/>
    </source>
</evidence>
<proteinExistence type="predicted"/>
<accession>A0ABV0E9U8</accession>
<protein>
    <submittedName>
        <fullName evidence="1">Uncharacterized protein</fullName>
    </submittedName>
</protein>
<gene>
    <name evidence="1" type="ORF">VOI32_40745</name>
</gene>
<dbReference type="RefSeq" id="WP_176957065.1">
    <property type="nucleotide sequence ID" value="NZ_CP015960.1"/>
</dbReference>
<keyword evidence="2" id="KW-1185">Reference proteome</keyword>
<name>A0ABV0E9U8_9BURK</name>
<dbReference type="Proteomes" id="UP001462961">
    <property type="component" value="Unassembled WGS sequence"/>
</dbReference>
<organism evidence="1 2">
    <name type="scientific">Paraburkholderia caribensis</name>
    <dbReference type="NCBI Taxonomy" id="75105"/>
    <lineage>
        <taxon>Bacteria</taxon>
        <taxon>Pseudomonadati</taxon>
        <taxon>Pseudomonadota</taxon>
        <taxon>Betaproteobacteria</taxon>
        <taxon>Burkholderiales</taxon>
        <taxon>Burkholderiaceae</taxon>
        <taxon>Paraburkholderia</taxon>
    </lineage>
</organism>
<dbReference type="EMBL" id="JAYLVJ010000112">
    <property type="protein sequence ID" value="MEO1760176.1"/>
    <property type="molecule type" value="Genomic_DNA"/>
</dbReference>